<dbReference type="SUPFAM" id="SSF49785">
    <property type="entry name" value="Galactose-binding domain-like"/>
    <property type="match status" value="1"/>
</dbReference>
<dbReference type="GO" id="GO:0005737">
    <property type="term" value="C:cytoplasm"/>
    <property type="evidence" value="ECO:0007669"/>
    <property type="project" value="UniProtKB-ARBA"/>
</dbReference>
<sequence length="243" mass="26479">MTNCQDDLTLTDLLTSSHISSRLTSGSTSSTNLYPYIDTDNVWGLNLEEPSRSTLTAIAGESGSTSLVDRQAGEGRGEAKVVIKSWEDREDDSSWVESGVDDQLILNIPFVQNVRVRSILIKTGRGETAPSVVKIFANRPEGLTFSEIESDLKPTQELALHGEDVVEYPLRVQSFKDVVSIGLFFGEPEGSDKSRVYYIGFLGDPRNPQKDNDTELTIPAALGADAPIGGMKETATPRNATIR</sequence>
<dbReference type="Gene3D" id="2.60.120.470">
    <property type="entry name" value="PITH domain"/>
    <property type="match status" value="1"/>
</dbReference>
<proteinExistence type="inferred from homology"/>
<dbReference type="PANTHER" id="PTHR12175">
    <property type="entry name" value="AD039 HT014 THIOREDOXIN FAMILY TRP26"/>
    <property type="match status" value="1"/>
</dbReference>
<evidence type="ECO:0000256" key="1">
    <source>
        <dbReference type="ARBA" id="ARBA00025788"/>
    </source>
</evidence>
<accession>A0A0F7SGJ4</accession>
<dbReference type="InterPro" id="IPR045099">
    <property type="entry name" value="PITH1-like"/>
</dbReference>
<dbReference type="EMBL" id="LN483273">
    <property type="protein sequence ID" value="CDZ98006.1"/>
    <property type="molecule type" value="Genomic_DNA"/>
</dbReference>
<comment type="similarity">
    <text evidence="1">Belongs to the PITHD1 family.</text>
</comment>
<dbReference type="InterPro" id="IPR010400">
    <property type="entry name" value="PITH_dom"/>
</dbReference>
<dbReference type="PROSITE" id="PS51532">
    <property type="entry name" value="PITH"/>
    <property type="match status" value="1"/>
</dbReference>
<dbReference type="InterPro" id="IPR037047">
    <property type="entry name" value="PITH_dom_sf"/>
</dbReference>
<protein>
    <submittedName>
        <fullName evidence="3">Thioredoxin-like protein</fullName>
    </submittedName>
</protein>
<dbReference type="AlphaFoldDB" id="A0A0F7SGJ4"/>
<dbReference type="GO" id="GO:0005634">
    <property type="term" value="C:nucleus"/>
    <property type="evidence" value="ECO:0007669"/>
    <property type="project" value="TreeGrafter"/>
</dbReference>
<name>A0A0F7SGJ4_PHARH</name>
<dbReference type="Pfam" id="PF06201">
    <property type="entry name" value="PITH"/>
    <property type="match status" value="1"/>
</dbReference>
<organism evidence="3">
    <name type="scientific">Phaffia rhodozyma</name>
    <name type="common">Yeast</name>
    <name type="synonym">Xanthophyllomyces dendrorhous</name>
    <dbReference type="NCBI Taxonomy" id="264483"/>
    <lineage>
        <taxon>Eukaryota</taxon>
        <taxon>Fungi</taxon>
        <taxon>Dikarya</taxon>
        <taxon>Basidiomycota</taxon>
        <taxon>Agaricomycotina</taxon>
        <taxon>Tremellomycetes</taxon>
        <taxon>Cystofilobasidiales</taxon>
        <taxon>Mrakiaceae</taxon>
        <taxon>Phaffia</taxon>
    </lineage>
</organism>
<dbReference type="PANTHER" id="PTHR12175:SF1">
    <property type="entry name" value="PITH DOMAIN-CONTAINING PROTEIN 1"/>
    <property type="match status" value="1"/>
</dbReference>
<evidence type="ECO:0000259" key="2">
    <source>
        <dbReference type="PROSITE" id="PS51532"/>
    </source>
</evidence>
<reference evidence="3" key="1">
    <citation type="submission" date="2014-08" db="EMBL/GenBank/DDBJ databases">
        <authorList>
            <person name="Sharma Rahul"/>
            <person name="Thines Marco"/>
        </authorList>
    </citation>
    <scope>NUCLEOTIDE SEQUENCE</scope>
</reference>
<feature type="domain" description="PITH" evidence="2">
    <location>
        <begin position="22"/>
        <end position="221"/>
    </location>
</feature>
<dbReference type="InterPro" id="IPR008979">
    <property type="entry name" value="Galactose-bd-like_sf"/>
</dbReference>
<evidence type="ECO:0000313" key="3">
    <source>
        <dbReference type="EMBL" id="CDZ98006.1"/>
    </source>
</evidence>